<accession>A0ABT3MUC7</accession>
<organism evidence="1 2">
    <name type="scientific">Endozoicomonas gorgoniicola</name>
    <dbReference type="NCBI Taxonomy" id="1234144"/>
    <lineage>
        <taxon>Bacteria</taxon>
        <taxon>Pseudomonadati</taxon>
        <taxon>Pseudomonadota</taxon>
        <taxon>Gammaproteobacteria</taxon>
        <taxon>Oceanospirillales</taxon>
        <taxon>Endozoicomonadaceae</taxon>
        <taxon>Endozoicomonas</taxon>
    </lineage>
</organism>
<name>A0ABT3MUC7_9GAMM</name>
<protein>
    <submittedName>
        <fullName evidence="1">Uncharacterized protein</fullName>
    </submittedName>
</protein>
<keyword evidence="2" id="KW-1185">Reference proteome</keyword>
<reference evidence="1 2" key="1">
    <citation type="submission" date="2022-10" db="EMBL/GenBank/DDBJ databases">
        <title>High-quality genome sequences of two octocoral-associated bacteria, Endozoicomonas euniceicola EF212 and Endozoicomonas gorgoniicola PS125.</title>
        <authorList>
            <person name="Chiou Y.-J."/>
            <person name="Chen Y.-H."/>
        </authorList>
    </citation>
    <scope>NUCLEOTIDE SEQUENCE [LARGE SCALE GENOMIC DNA]</scope>
    <source>
        <strain evidence="1 2">PS125</strain>
    </source>
</reference>
<comment type="caution">
    <text evidence="1">The sequence shown here is derived from an EMBL/GenBank/DDBJ whole genome shotgun (WGS) entry which is preliminary data.</text>
</comment>
<proteinExistence type="predicted"/>
<sequence length="88" mass="10317">MEYEQLLKYFKNTPEIYERNDIFGYRISALKENCYLIPVQNRNYVIPRSPIGGGGIGNSNVWYADSLASMNERKKLKKYISQIAEQYL</sequence>
<dbReference type="RefSeq" id="WP_262567859.1">
    <property type="nucleotide sequence ID" value="NZ_JAPFCC010000001.1"/>
</dbReference>
<gene>
    <name evidence="1" type="ORF">NX722_09990</name>
</gene>
<dbReference type="Proteomes" id="UP001209854">
    <property type="component" value="Unassembled WGS sequence"/>
</dbReference>
<evidence type="ECO:0000313" key="1">
    <source>
        <dbReference type="EMBL" id="MCW7552964.1"/>
    </source>
</evidence>
<evidence type="ECO:0000313" key="2">
    <source>
        <dbReference type="Proteomes" id="UP001209854"/>
    </source>
</evidence>
<dbReference type="EMBL" id="JAPFCC010000001">
    <property type="protein sequence ID" value="MCW7552964.1"/>
    <property type="molecule type" value="Genomic_DNA"/>
</dbReference>